<name>A0A2Z4IRJ8_9BACT</name>
<gene>
    <name evidence="1" type="ORF">DN752_23895</name>
</gene>
<dbReference type="Proteomes" id="UP000248688">
    <property type="component" value="Chromosome"/>
</dbReference>
<reference evidence="1 2" key="1">
    <citation type="submission" date="2018-06" db="EMBL/GenBank/DDBJ databases">
        <title>Echinicola strongylocentroti sp. nov., isolated from a sea urchin Strongylocentrotus intermedius.</title>
        <authorList>
            <person name="Bae S.S."/>
        </authorList>
    </citation>
    <scope>NUCLEOTIDE SEQUENCE [LARGE SCALE GENOMIC DNA]</scope>
    <source>
        <strain evidence="1 2">MEBiC08714</strain>
    </source>
</reference>
<proteinExistence type="predicted"/>
<protein>
    <submittedName>
        <fullName evidence="1">Uncharacterized protein</fullName>
    </submittedName>
</protein>
<dbReference type="EMBL" id="CP030041">
    <property type="protein sequence ID" value="AWW32923.1"/>
    <property type="molecule type" value="Genomic_DNA"/>
</dbReference>
<keyword evidence="2" id="KW-1185">Reference proteome</keyword>
<organism evidence="1 2">
    <name type="scientific">Echinicola strongylocentroti</name>
    <dbReference type="NCBI Taxonomy" id="1795355"/>
    <lineage>
        <taxon>Bacteria</taxon>
        <taxon>Pseudomonadati</taxon>
        <taxon>Bacteroidota</taxon>
        <taxon>Cytophagia</taxon>
        <taxon>Cytophagales</taxon>
        <taxon>Cyclobacteriaceae</taxon>
        <taxon>Echinicola</taxon>
    </lineage>
</organism>
<dbReference type="KEGG" id="est:DN752_23895"/>
<accession>A0A2Z4IRJ8</accession>
<evidence type="ECO:0000313" key="1">
    <source>
        <dbReference type="EMBL" id="AWW32923.1"/>
    </source>
</evidence>
<sequence length="75" mass="8803">MQMNISVFFLDKCVLKGFFQIFVAAGLFSLMKWRKKRPVNLKMDRKIFLGNLFGFNSVNENYYLSCNAFSMDKSL</sequence>
<dbReference type="AlphaFoldDB" id="A0A2Z4IRJ8"/>
<evidence type="ECO:0000313" key="2">
    <source>
        <dbReference type="Proteomes" id="UP000248688"/>
    </source>
</evidence>